<organism evidence="1 2">
    <name type="scientific">Pseudovibrio ascidiaceicola</name>
    <dbReference type="NCBI Taxonomy" id="285279"/>
    <lineage>
        <taxon>Bacteria</taxon>
        <taxon>Pseudomonadati</taxon>
        <taxon>Pseudomonadota</taxon>
        <taxon>Alphaproteobacteria</taxon>
        <taxon>Hyphomicrobiales</taxon>
        <taxon>Stappiaceae</taxon>
        <taxon>Pseudovibrio</taxon>
    </lineage>
</organism>
<evidence type="ECO:0000313" key="1">
    <source>
        <dbReference type="EMBL" id="SFK80239.1"/>
    </source>
</evidence>
<name>A0A1I4CIX8_9HYPH</name>
<comment type="caution">
    <text evidence="1">The sequence shown here is derived from an EMBL/GenBank/DDBJ whole genome shotgun (WGS) entry which is preliminary data.</text>
</comment>
<dbReference type="EMBL" id="FOSK01000009">
    <property type="protein sequence ID" value="SFK80239.1"/>
    <property type="molecule type" value="Genomic_DNA"/>
</dbReference>
<proteinExistence type="predicted"/>
<evidence type="ECO:0000313" key="2">
    <source>
        <dbReference type="Proteomes" id="UP000199598"/>
    </source>
</evidence>
<keyword evidence="2" id="KW-1185">Reference proteome</keyword>
<dbReference type="RefSeq" id="WP_208860466.1">
    <property type="nucleotide sequence ID" value="NZ_FOSK01000009.1"/>
</dbReference>
<reference evidence="1 2" key="1">
    <citation type="submission" date="2016-10" db="EMBL/GenBank/DDBJ databases">
        <authorList>
            <person name="Varghese N."/>
            <person name="Submissions S."/>
        </authorList>
    </citation>
    <scope>NUCLEOTIDE SEQUENCE [LARGE SCALE GENOMIC DNA]</scope>
    <source>
        <strain evidence="1 2">DSM 16392</strain>
    </source>
</reference>
<protein>
    <submittedName>
        <fullName evidence="1">Uncharacterized protein</fullName>
    </submittedName>
</protein>
<dbReference type="Proteomes" id="UP000199598">
    <property type="component" value="Unassembled WGS sequence"/>
</dbReference>
<gene>
    <name evidence="1" type="ORF">SAMN04488518_109146</name>
</gene>
<accession>A0A1I4CIX8</accession>
<sequence>MDFKGKDTHINRRTLLTRGSTMAVATGASVVASNAWSASENGEDLSTKVLQVISELEAEKDSGLAAITWSRQHIANRLRASLDMPIEQEEYNKNYRDYYDYKLQKA</sequence>